<dbReference type="EMBL" id="AE003849">
    <property type="protein sequence ID" value="AAF85551.1"/>
    <property type="molecule type" value="Genomic_DNA"/>
</dbReference>
<reference evidence="2 3" key="1">
    <citation type="journal article" date="2000" name="Nature">
        <title>The genome sequence of the plant pathogen Xylella fastidiosa.</title>
        <authorList>
            <person name="Simpson A.J."/>
            <person name="Reinach F.C."/>
            <person name="Arruda P."/>
            <person name="Abreu F.A."/>
            <person name="Acencio M."/>
            <person name="Alvarenga R."/>
            <person name="Alves L.M."/>
            <person name="Araya J.E."/>
            <person name="Baia G.S."/>
            <person name="Baptista C.S."/>
            <person name="Barros M.H."/>
            <person name="Bonaccorsi E.D."/>
            <person name="Bordin S."/>
            <person name="Bove J.M."/>
            <person name="Briones M.R."/>
            <person name="Bueno M.R."/>
            <person name="Camargo A.A."/>
            <person name="Camargo L.E."/>
            <person name="Carraro D.M."/>
            <person name="Carrer H."/>
            <person name="Colauto N.B."/>
            <person name="Colombo C."/>
            <person name="Costa F.F."/>
            <person name="Costa M.C."/>
            <person name="Costa-Neto C.M."/>
            <person name="Coutinho L.L."/>
            <person name="Cristofani M."/>
            <person name="Dias-Neto E."/>
            <person name="Docena C."/>
            <person name="El-Dorry H."/>
            <person name="Facincani A.P."/>
            <person name="Ferreira A.J."/>
            <person name="Ferreira V.C."/>
            <person name="Ferro J.A."/>
            <person name="Fraga J.S."/>
            <person name="Franca S.C."/>
            <person name="Franco M.C."/>
            <person name="Frohme M."/>
            <person name="Furlan L.R."/>
            <person name="Garnier M."/>
            <person name="Goldman G.H."/>
            <person name="Goldman M.H."/>
            <person name="Gomes S.L."/>
            <person name="Gruber A."/>
            <person name="Ho P.L."/>
            <person name="Hoheisel J.D."/>
            <person name="Junqueira M.L."/>
            <person name="Kemper E.L."/>
            <person name="Kitajima J.P."/>
            <person name="Krieger J.E."/>
            <person name="Kuramae E.E."/>
            <person name="Laigret F."/>
            <person name="Lambais M.R."/>
            <person name="Leite L.C."/>
            <person name="Lemos E.G."/>
            <person name="Lemos M.V."/>
            <person name="Lopes S.A."/>
            <person name="Lopes C.R."/>
            <person name="Machado J.A."/>
            <person name="Machado M.A."/>
            <person name="Madeira A.M."/>
            <person name="Madeira H.M."/>
            <person name="Marino C.L."/>
            <person name="Marques M.V."/>
            <person name="Martins E.A."/>
            <person name="Martins E.M."/>
            <person name="Matsukuma A.Y."/>
            <person name="Menck C.F."/>
            <person name="Miracca E.C."/>
            <person name="Miyaki C.Y."/>
            <person name="Monteriro-Vitorello C.B."/>
            <person name="Moon D.H."/>
            <person name="Nagai M.A."/>
            <person name="Nascimento A.L."/>
            <person name="Netto L.E."/>
            <person name="Nhani A.Jr."/>
            <person name="Nobrega F.G."/>
            <person name="Nunes L.R."/>
            <person name="Oliveira M.A."/>
            <person name="de Oliveira M.C."/>
            <person name="de Oliveira R.C."/>
            <person name="Palmieri D.A."/>
            <person name="Paris A."/>
            <person name="Peixoto B.R."/>
            <person name="Pereira G.A."/>
            <person name="Pereira H.A.Jr."/>
            <person name="Pesquero J.B."/>
            <person name="Quaggio R.B."/>
            <person name="Roberto P.G."/>
            <person name="Rodrigues V."/>
            <person name="de M Rosa A.J."/>
            <person name="de Rosa V.E.Jr."/>
            <person name="de Sa R.G."/>
            <person name="Santelli R.V."/>
            <person name="Sawasaki H.E."/>
            <person name="da Silva A.C."/>
            <person name="da Silva A.M."/>
            <person name="da Silva F.R."/>
            <person name="da Silva W.A.Jr."/>
            <person name="da Silveira J.F."/>
            <person name="Silvestri M.L."/>
            <person name="Siqueira W.J."/>
            <person name="de Souza A.A."/>
            <person name="de Souza A.P."/>
            <person name="Terenzi M.F."/>
            <person name="Truffi D."/>
            <person name="Tsai S.M."/>
            <person name="Tsuhako M.H."/>
            <person name="Vallada H."/>
            <person name="Van Sluys M.A."/>
            <person name="Verjovski-Almeida S."/>
            <person name="Vettore A.L."/>
            <person name="Zago M.A."/>
            <person name="Zatz M."/>
            <person name="Meidanis J."/>
            <person name="Setubal J.C."/>
        </authorList>
    </citation>
    <scope>NUCLEOTIDE SEQUENCE [LARGE SCALE GENOMIC DNA]</scope>
    <source>
        <strain evidence="2 3">9a5c</strain>
    </source>
</reference>
<protein>
    <recommendedName>
        <fullName evidence="1">Cyanophage baseplate Pam3 plug gp18 domain-containing protein</fullName>
    </recommendedName>
</protein>
<evidence type="ECO:0000259" key="1">
    <source>
        <dbReference type="Pfam" id="PF22479"/>
    </source>
</evidence>
<dbReference type="STRING" id="160492.XF_2766"/>
<dbReference type="AlphaFoldDB" id="Q9P9V5"/>
<sequence>MRQIPVDSSPYQTQSFQMAGDALRLILRWNPVPCCWSMDLYTATLDQPVAHGHPVANGGGALLLDVVDDHIFGKVAAGSADVAAGTGG</sequence>
<dbReference type="PATRIC" id="fig|160492.11.peg.2935"/>
<evidence type="ECO:0000313" key="3">
    <source>
        <dbReference type="Proteomes" id="UP000000812"/>
    </source>
</evidence>
<name>Q9P9V5_XYLFA</name>
<dbReference type="InterPro" id="IPR054252">
    <property type="entry name" value="Pam3_gp18"/>
</dbReference>
<feature type="domain" description="Cyanophage baseplate Pam3 plug gp18" evidence="1">
    <location>
        <begin position="1"/>
        <end position="58"/>
    </location>
</feature>
<dbReference type="PIR" id="A82518">
    <property type="entry name" value="A82518"/>
</dbReference>
<dbReference type="Proteomes" id="UP000000812">
    <property type="component" value="Chromosome"/>
</dbReference>
<organism evidence="2 3">
    <name type="scientific">Xylella fastidiosa (strain 9a5c)</name>
    <dbReference type="NCBI Taxonomy" id="160492"/>
    <lineage>
        <taxon>Bacteria</taxon>
        <taxon>Pseudomonadati</taxon>
        <taxon>Pseudomonadota</taxon>
        <taxon>Gammaproteobacteria</taxon>
        <taxon>Lysobacterales</taxon>
        <taxon>Lysobacteraceae</taxon>
        <taxon>Xylella</taxon>
    </lineage>
</organism>
<dbReference type="KEGG" id="xfa:XF_2766"/>
<evidence type="ECO:0000313" key="2">
    <source>
        <dbReference type="EMBL" id="AAF85551.1"/>
    </source>
</evidence>
<accession>Q9P9V5</accession>
<proteinExistence type="predicted"/>
<dbReference type="Pfam" id="PF22479">
    <property type="entry name" value="Pam3_gp18"/>
    <property type="match status" value="1"/>
</dbReference>
<dbReference type="RefSeq" id="WP_010895180.1">
    <property type="nucleotide sequence ID" value="NC_002488.3"/>
</dbReference>
<dbReference type="HOGENOM" id="CLU_2468329_0_0_6"/>
<gene>
    <name evidence="2" type="ordered locus">XF_2766</name>
</gene>